<dbReference type="Pfam" id="PF20469">
    <property type="entry name" value="OLD-like_TOPRIM"/>
    <property type="match status" value="1"/>
</dbReference>
<dbReference type="AlphaFoldDB" id="A0A1G7S6D1"/>
<keyword evidence="4" id="KW-1185">Reference proteome</keyword>
<evidence type="ECO:0000313" key="4">
    <source>
        <dbReference type="Proteomes" id="UP000199415"/>
    </source>
</evidence>
<protein>
    <submittedName>
        <fullName evidence="3">Putative ATP-dependent endonuclease of the OLD family</fullName>
    </submittedName>
</protein>
<organism evidence="3 4">
    <name type="scientific">Limimonas halophila</name>
    <dbReference type="NCBI Taxonomy" id="1082479"/>
    <lineage>
        <taxon>Bacteria</taxon>
        <taxon>Pseudomonadati</taxon>
        <taxon>Pseudomonadota</taxon>
        <taxon>Alphaproteobacteria</taxon>
        <taxon>Rhodospirillales</taxon>
        <taxon>Rhodovibrionaceae</taxon>
        <taxon>Limimonas</taxon>
    </lineage>
</organism>
<dbReference type="Pfam" id="PF13304">
    <property type="entry name" value="AAA_21"/>
    <property type="match status" value="1"/>
</dbReference>
<accession>A0A1G7S6D1</accession>
<dbReference type="STRING" id="1082479.SAMN05216241_106140"/>
<evidence type="ECO:0000259" key="2">
    <source>
        <dbReference type="Pfam" id="PF20469"/>
    </source>
</evidence>
<dbReference type="PANTHER" id="PTHR43581">
    <property type="entry name" value="ATP/GTP PHOSPHATASE"/>
    <property type="match status" value="1"/>
</dbReference>
<dbReference type="OrthoDB" id="9816534at2"/>
<dbReference type="Proteomes" id="UP000199415">
    <property type="component" value="Unassembled WGS sequence"/>
</dbReference>
<gene>
    <name evidence="3" type="ORF">SAMN05216241_106140</name>
</gene>
<dbReference type="PANTHER" id="PTHR43581:SF4">
    <property type="entry name" value="ATP_GTP PHOSPHATASE"/>
    <property type="match status" value="1"/>
</dbReference>
<evidence type="ECO:0000313" key="3">
    <source>
        <dbReference type="EMBL" id="SDG18585.1"/>
    </source>
</evidence>
<keyword evidence="3" id="KW-0378">Hydrolase</keyword>
<feature type="domain" description="OLD protein-like TOPRIM" evidence="2">
    <location>
        <begin position="391"/>
        <end position="456"/>
    </location>
</feature>
<reference evidence="3 4" key="1">
    <citation type="submission" date="2016-10" db="EMBL/GenBank/DDBJ databases">
        <authorList>
            <person name="de Groot N.N."/>
        </authorList>
    </citation>
    <scope>NUCLEOTIDE SEQUENCE [LARGE SCALE GENOMIC DNA]</scope>
    <source>
        <strain evidence="3 4">DSM 25584</strain>
    </source>
</reference>
<dbReference type="CDD" id="cd01026">
    <property type="entry name" value="TOPRIM_OLD"/>
    <property type="match status" value="1"/>
</dbReference>
<dbReference type="InterPro" id="IPR034139">
    <property type="entry name" value="TOPRIM_OLD"/>
</dbReference>
<dbReference type="InterPro" id="IPR027417">
    <property type="entry name" value="P-loop_NTPase"/>
</dbReference>
<dbReference type="InterPro" id="IPR051396">
    <property type="entry name" value="Bact_Antivir_Def_Nuclease"/>
</dbReference>
<proteinExistence type="predicted"/>
<dbReference type="EMBL" id="FNCE01000006">
    <property type="protein sequence ID" value="SDG18585.1"/>
    <property type="molecule type" value="Genomic_DNA"/>
</dbReference>
<evidence type="ECO:0000259" key="1">
    <source>
        <dbReference type="Pfam" id="PF13304"/>
    </source>
</evidence>
<keyword evidence="3" id="KW-0255">Endonuclease</keyword>
<dbReference type="RefSeq" id="WP_090020268.1">
    <property type="nucleotide sequence ID" value="NZ_FNCE01000006.1"/>
</dbReference>
<dbReference type="InterPro" id="IPR003959">
    <property type="entry name" value="ATPase_AAA_core"/>
</dbReference>
<dbReference type="GO" id="GO:0004519">
    <property type="term" value="F:endonuclease activity"/>
    <property type="evidence" value="ECO:0007669"/>
    <property type="project" value="UniProtKB-KW"/>
</dbReference>
<feature type="domain" description="ATPase AAA-type core" evidence="1">
    <location>
        <begin position="27"/>
        <end position="334"/>
    </location>
</feature>
<keyword evidence="3" id="KW-0540">Nuclease</keyword>
<dbReference type="SUPFAM" id="SSF52540">
    <property type="entry name" value="P-loop containing nucleoside triphosphate hydrolases"/>
    <property type="match status" value="1"/>
</dbReference>
<name>A0A1G7S6D1_9PROT</name>
<sequence>MHSLKYVEIHNFRSCENVSLWVNSFTPLVGYNNAGKSNILFAIKWILSPYSLQSSDFYDEQNPICVTALIEGVSDDILNSLQSRHQAKIQEFVSNEQIWIRQRQNTPGQKKSDINLEIYKPHQGSSGEWNKNPSGIRQAIEALFPEPIDIGAMEDATEDSTKAKAGTTIGRLLGLFIDPLHEQYGQVVGNKLQEIDRLINQDGDSRPEILKDFDKNVDRILSEFFPGVNVQLHVPVPDARKLFQSGTVKVREPHFGVQSDMADLGHGSQRSIQIALIRYFSEIRSQIASDSRRQVLLVEEPELYLHPQAVEKVRVALYRLSRSSYQVIFATHSPMMISRTHIPYTAVVRKSEPGRTFIANNLAKSLEEQASDPNMTLQKVLMELKNSSKWLFSDKVLLVEGKTELVVLPALYEKITGFTLEDCGISIVHSGKGSMGLAKDLLSDMGIAARGITDLDHIFDASVKRGIIAENDENLQRCLQGFVDISMDTYPVQLNEAGRPRNPRSGEQGLTQREAVKYLALRGDCSSALDRLRDVHKQNGIWFWRYGDIEVVLNLNKKDEAAWEEFAYAVERTENWKQYVNYWEEVNSFVEWLSESNWDLP</sequence>
<dbReference type="Gene3D" id="3.40.50.300">
    <property type="entry name" value="P-loop containing nucleotide triphosphate hydrolases"/>
    <property type="match status" value="1"/>
</dbReference>
<dbReference type="GO" id="GO:0016887">
    <property type="term" value="F:ATP hydrolysis activity"/>
    <property type="evidence" value="ECO:0007669"/>
    <property type="project" value="InterPro"/>
</dbReference>
<dbReference type="GO" id="GO:0005524">
    <property type="term" value="F:ATP binding"/>
    <property type="evidence" value="ECO:0007669"/>
    <property type="project" value="InterPro"/>
</dbReference>